<dbReference type="SUPFAM" id="SSF55681">
    <property type="entry name" value="Class II aaRS and biotin synthetases"/>
    <property type="match status" value="1"/>
</dbReference>
<organism evidence="9">
    <name type="scientific">viral metagenome</name>
    <dbReference type="NCBI Taxonomy" id="1070528"/>
    <lineage>
        <taxon>unclassified sequences</taxon>
        <taxon>metagenomes</taxon>
        <taxon>organismal metagenomes</taxon>
    </lineage>
</organism>
<dbReference type="Gene3D" id="2.40.50.140">
    <property type="entry name" value="Nucleic acid-binding proteins"/>
    <property type="match status" value="1"/>
</dbReference>
<keyword evidence="4" id="KW-0547">Nucleotide-binding</keyword>
<dbReference type="PANTHER" id="PTHR22594">
    <property type="entry name" value="ASPARTYL/LYSYL-TRNA SYNTHETASE"/>
    <property type="match status" value="1"/>
</dbReference>
<evidence type="ECO:0000313" key="9">
    <source>
        <dbReference type="EMBL" id="QHU00866.1"/>
    </source>
</evidence>
<dbReference type="NCBIfam" id="TIGR00457">
    <property type="entry name" value="asnS"/>
    <property type="match status" value="1"/>
</dbReference>
<dbReference type="PRINTS" id="PR01042">
    <property type="entry name" value="TRNASYNTHASP"/>
</dbReference>
<sequence>MLNQLTVLEFMEYIMPANPTDITISGHIVRLDDRKKIVFGEISDGTTIETVKFIYNGKLKDSSPDIVAFRQASPGASVSLTGHIVEAPLKATQKYELNVHSAVVHSSIRDPASYLYGLKAHKVKTLEEEQKHMVAIRTDLIKRFRDKTFQATLRLRSIIYSSIIDFMVQRGIVNITAPILTDYDCEGAGEMFTATTLTPGHKDYTDDFFKRQMHLSVSGQLYIEAAARELCKGVYTYGRVFRAEHSDTSRHLAEFDMLEVETVYTEINTEDRFNKLMQLQEDIIKHVISVVILHGKDDMNYLSKVLGTSPISVWNKIHETPFSKITYTEAIDHLNKHIKQGGTFKDMNIHFGMDLGSEHERFICENVYNRPTFITHYPQTLKSFYMKGDVNCEPGKKTCQAVDLLVPGVGELCGGSMREDCSKKLIDVINTKGINKDELSWYIDLRQDGGFPTGGFGLGFDRLVSYITGILNVRDVVPFPRCYTK</sequence>
<keyword evidence="6" id="KW-0648">Protein biosynthesis</keyword>
<dbReference type="GO" id="GO:0005524">
    <property type="term" value="F:ATP binding"/>
    <property type="evidence" value="ECO:0007669"/>
    <property type="project" value="UniProtKB-KW"/>
</dbReference>
<name>A0A6C0J811_9ZZZZ</name>
<dbReference type="GO" id="GO:0006421">
    <property type="term" value="P:asparaginyl-tRNA aminoacylation"/>
    <property type="evidence" value="ECO:0007669"/>
    <property type="project" value="InterPro"/>
</dbReference>
<dbReference type="InterPro" id="IPR004522">
    <property type="entry name" value="Asn-tRNA-ligase"/>
</dbReference>
<dbReference type="InterPro" id="IPR045864">
    <property type="entry name" value="aa-tRNA-synth_II/BPL/LPL"/>
</dbReference>
<evidence type="ECO:0000256" key="6">
    <source>
        <dbReference type="ARBA" id="ARBA00022917"/>
    </source>
</evidence>
<evidence type="ECO:0000256" key="1">
    <source>
        <dbReference type="ARBA" id="ARBA00008226"/>
    </source>
</evidence>
<protein>
    <recommendedName>
        <fullName evidence="2">asparagine--tRNA ligase</fullName>
        <ecNumber evidence="2">6.1.1.22</ecNumber>
    </recommendedName>
</protein>
<feature type="domain" description="Aminoacyl-transfer RNA synthetases class-II family profile" evidence="8">
    <location>
        <begin position="153"/>
        <end position="478"/>
    </location>
</feature>
<dbReference type="Pfam" id="PF00152">
    <property type="entry name" value="tRNA-synt_2"/>
    <property type="match status" value="1"/>
</dbReference>
<evidence type="ECO:0000259" key="8">
    <source>
        <dbReference type="PROSITE" id="PS50862"/>
    </source>
</evidence>
<proteinExistence type="inferred from homology"/>
<keyword evidence="3" id="KW-0436">Ligase</keyword>
<dbReference type="EC" id="6.1.1.22" evidence="2"/>
<evidence type="ECO:0000256" key="2">
    <source>
        <dbReference type="ARBA" id="ARBA00012816"/>
    </source>
</evidence>
<reference evidence="9" key="1">
    <citation type="journal article" date="2020" name="Nature">
        <title>Giant virus diversity and host interactions through global metagenomics.</title>
        <authorList>
            <person name="Schulz F."/>
            <person name="Roux S."/>
            <person name="Paez-Espino D."/>
            <person name="Jungbluth S."/>
            <person name="Walsh D.A."/>
            <person name="Denef V.J."/>
            <person name="McMahon K.D."/>
            <person name="Konstantinidis K.T."/>
            <person name="Eloe-Fadrosh E.A."/>
            <person name="Kyrpides N.C."/>
            <person name="Woyke T."/>
        </authorList>
    </citation>
    <scope>NUCLEOTIDE SEQUENCE</scope>
    <source>
        <strain evidence="9">GVMAG-M-3300025860-20</strain>
    </source>
</reference>
<dbReference type="EMBL" id="MN740330">
    <property type="protein sequence ID" value="QHU00866.1"/>
    <property type="molecule type" value="Genomic_DNA"/>
</dbReference>
<keyword evidence="7" id="KW-0030">Aminoacyl-tRNA synthetase</keyword>
<evidence type="ECO:0000256" key="4">
    <source>
        <dbReference type="ARBA" id="ARBA00022741"/>
    </source>
</evidence>
<dbReference type="InterPro" id="IPR006195">
    <property type="entry name" value="aa-tRNA-synth_II"/>
</dbReference>
<keyword evidence="5" id="KW-0067">ATP-binding</keyword>
<evidence type="ECO:0000256" key="5">
    <source>
        <dbReference type="ARBA" id="ARBA00022840"/>
    </source>
</evidence>
<dbReference type="Gene3D" id="3.30.930.10">
    <property type="entry name" value="Bira Bifunctional Protein, Domain 2"/>
    <property type="match status" value="1"/>
</dbReference>
<dbReference type="AlphaFoldDB" id="A0A6C0J811"/>
<dbReference type="PROSITE" id="PS50862">
    <property type="entry name" value="AA_TRNA_LIGASE_II"/>
    <property type="match status" value="1"/>
</dbReference>
<comment type="similarity">
    <text evidence="1">Belongs to the class-II aminoacyl-tRNA synthetase family.</text>
</comment>
<accession>A0A6C0J811</accession>
<dbReference type="InterPro" id="IPR004364">
    <property type="entry name" value="Aa-tRNA-synt_II"/>
</dbReference>
<evidence type="ECO:0000256" key="7">
    <source>
        <dbReference type="ARBA" id="ARBA00023146"/>
    </source>
</evidence>
<evidence type="ECO:0000256" key="3">
    <source>
        <dbReference type="ARBA" id="ARBA00022598"/>
    </source>
</evidence>
<dbReference type="GO" id="GO:0004816">
    <property type="term" value="F:asparagine-tRNA ligase activity"/>
    <property type="evidence" value="ECO:0007669"/>
    <property type="project" value="UniProtKB-EC"/>
</dbReference>
<dbReference type="InterPro" id="IPR012340">
    <property type="entry name" value="NA-bd_OB-fold"/>
</dbReference>
<dbReference type="PANTHER" id="PTHR22594:SF34">
    <property type="entry name" value="ASPARAGINE--TRNA LIGASE, MITOCHONDRIAL-RELATED"/>
    <property type="match status" value="1"/>
</dbReference>
<dbReference type="InterPro" id="IPR002312">
    <property type="entry name" value="Asp/Asn-tRNA-synth_IIb"/>
</dbReference>